<dbReference type="Gene3D" id="2.160.20.10">
    <property type="entry name" value="Single-stranded right-handed beta-helix, Pectin lyase-like"/>
    <property type="match status" value="1"/>
</dbReference>
<organism evidence="4 5">
    <name type="scientific">Salmonella phage SKML-39</name>
    <dbReference type="NCBI Taxonomy" id="1204528"/>
    <lineage>
        <taxon>Viruses</taxon>
        <taxon>Duplodnaviria</taxon>
        <taxon>Heunggongvirae</taxon>
        <taxon>Uroviricota</taxon>
        <taxon>Caudoviricetes</taxon>
        <taxon>Pantevenvirales</taxon>
        <taxon>Ackermannviridae</taxon>
        <taxon>Aglimvirinae</taxon>
        <taxon>Agtrevirus</taxon>
        <taxon>Agtrevirus SKML39</taxon>
    </lineage>
</organism>
<comment type="subcellular location">
    <subcellularLocation>
        <location evidence="1">Virion</location>
    </subcellularLocation>
</comment>
<dbReference type="EMBL" id="JX181829">
    <property type="protein sequence ID" value="AFU64551.1"/>
    <property type="molecule type" value="Genomic_DNA"/>
</dbReference>
<dbReference type="InterPro" id="IPR040775">
    <property type="entry name" value="Tail_spike_N"/>
</dbReference>
<keyword evidence="2" id="KW-0946">Virion</keyword>
<dbReference type="InterPro" id="IPR012334">
    <property type="entry name" value="Pectin_lyas_fold"/>
</dbReference>
<accession>K4I3A9</accession>
<evidence type="ECO:0000313" key="4">
    <source>
        <dbReference type="EMBL" id="AFU64551.1"/>
    </source>
</evidence>
<evidence type="ECO:0000259" key="3">
    <source>
        <dbReference type="Pfam" id="PF18668"/>
    </source>
</evidence>
<dbReference type="KEGG" id="vg:14295955"/>
<feature type="domain" description="Tail spike TSP1/Gp66 N-terminal" evidence="3">
    <location>
        <begin position="37"/>
        <end position="94"/>
    </location>
</feature>
<dbReference type="GO" id="GO:0051701">
    <property type="term" value="P:biological process involved in interaction with host"/>
    <property type="evidence" value="ECO:0007669"/>
    <property type="project" value="UniProtKB-ARBA"/>
</dbReference>
<sequence>MNPQFNQPKGSTAKEINKNPRELWRRALSDLGLNLVEGSFEDGATVTTATDAVWDINGAQCYTWGGSLPKTVNKNSTPESAGGTGLGKWVSVGDMSLRDNLLNSSNDNYGDALIAVKQPYTTAISRTQHDKNAETLSIRDFYNPADTDWTNAFKKAARVSADEGKVIFVPAGKYIVSDSIPLYDDGHVAVPAPDVQSYYKGNGTKFRGEGRKTVIIKTSASTKDINAVFYIDSTNAVPSENGKRGMEISHMSIIDLTDYSVGIYNNNGVVCSHFEDLFIMPRRVGVWLGGSFVDVTLHGIIVQGHDDSVTYPMDYGFRVGSGSGTSISMDRCHVGHAVQDAYEIRSQYSEIGVLSADNTGGVVYSFNEFRGHIQSLGSEWATAGAQNGTLLKAVKSQFSVGLVSMLKKIVNEGSQLFDLDSSQINIDQVNATDSCVFSGKPARLRNSSLIDIGYFTQYKYEQFVQPIDYDANTNTFMTVGNLGGTQYRGRQDISIHGNFAIPYAQPTSECYRIMGTKSIAAQSGCVGTIISLRGRDLTRSAVIMDVVCNGNGNIGTSANAVKRAVSDPVGLTAYSGWYEGTIDGVLYMLLRMDTDGDKNLGSFFSGVTIGRDPNLFRVVTPDEITGLVVSSIGTMKTETAS</sequence>
<proteinExistence type="predicted"/>
<evidence type="ECO:0000256" key="2">
    <source>
        <dbReference type="ARBA" id="ARBA00022844"/>
    </source>
</evidence>
<dbReference type="GO" id="GO:0019058">
    <property type="term" value="P:viral life cycle"/>
    <property type="evidence" value="ECO:0007669"/>
    <property type="project" value="UniProtKB-ARBA"/>
</dbReference>
<dbReference type="Proteomes" id="UP000007005">
    <property type="component" value="Segment"/>
</dbReference>
<dbReference type="Pfam" id="PF18668">
    <property type="entry name" value="Tail_spike_N"/>
    <property type="match status" value="1"/>
</dbReference>
<dbReference type="SUPFAM" id="SSF51126">
    <property type="entry name" value="Pectin lyase-like"/>
    <property type="match status" value="1"/>
</dbReference>
<dbReference type="Gene3D" id="2.10.10.80">
    <property type="match status" value="1"/>
</dbReference>
<evidence type="ECO:0000256" key="1">
    <source>
        <dbReference type="ARBA" id="ARBA00004328"/>
    </source>
</evidence>
<keyword evidence="5" id="KW-1185">Reference proteome</keyword>
<dbReference type="InterPro" id="IPR011050">
    <property type="entry name" value="Pectin_lyase_fold/virulence"/>
</dbReference>
<name>K4I3A9_9CAUD</name>
<dbReference type="GeneID" id="14295955"/>
<dbReference type="RefSeq" id="YP_007236303.1">
    <property type="nucleotide sequence ID" value="NC_019910.1"/>
</dbReference>
<protein>
    <recommendedName>
        <fullName evidence="3">Tail spike TSP1/Gp66 N-terminal domain-containing protein</fullName>
    </recommendedName>
</protein>
<evidence type="ECO:0000313" key="5">
    <source>
        <dbReference type="Proteomes" id="UP000007005"/>
    </source>
</evidence>
<dbReference type="GO" id="GO:0044423">
    <property type="term" value="C:virion component"/>
    <property type="evidence" value="ECO:0007669"/>
    <property type="project" value="UniProtKB-KW"/>
</dbReference>
<reference evidence="4 5" key="1">
    <citation type="submission" date="2012-06" db="EMBL/GenBank/DDBJ databases">
        <title>Bacteriophages quickly and effectively reduce contamination of various foods with Salmonella.</title>
        <authorList>
            <person name="Woolston J."/>
            <person name="Parks A.R."/>
            <person name="Hanna L.F."/>
            <person name="Charbonneau D."/>
            <person name="Sulakvelidze A."/>
        </authorList>
    </citation>
    <scope>NUCLEOTIDE SEQUENCE [LARGE SCALE GENOMIC DNA]</scope>
    <source>
        <strain evidence="4">SKML-39</strain>
    </source>
</reference>